<reference evidence="1" key="1">
    <citation type="submission" date="2021-02" db="EMBL/GenBank/DDBJ databases">
        <authorList>
            <consortium name="DOE Joint Genome Institute"/>
            <person name="Ahrendt S."/>
            <person name="Looney B.P."/>
            <person name="Miyauchi S."/>
            <person name="Morin E."/>
            <person name="Drula E."/>
            <person name="Courty P.E."/>
            <person name="Chicoki N."/>
            <person name="Fauchery L."/>
            <person name="Kohler A."/>
            <person name="Kuo A."/>
            <person name="Labutti K."/>
            <person name="Pangilinan J."/>
            <person name="Lipzen A."/>
            <person name="Riley R."/>
            <person name="Andreopoulos W."/>
            <person name="He G."/>
            <person name="Johnson J."/>
            <person name="Barry K.W."/>
            <person name="Grigoriev I.V."/>
            <person name="Nagy L."/>
            <person name="Hibbett D."/>
            <person name="Henrissat B."/>
            <person name="Matheny P.B."/>
            <person name="Labbe J."/>
            <person name="Martin F."/>
        </authorList>
    </citation>
    <scope>NUCLEOTIDE SEQUENCE</scope>
    <source>
        <strain evidence="1">EC-137</strain>
    </source>
</reference>
<evidence type="ECO:0000313" key="1">
    <source>
        <dbReference type="EMBL" id="KAI0028499.1"/>
    </source>
</evidence>
<keyword evidence="2" id="KW-1185">Reference proteome</keyword>
<name>A0ACB8Q9U2_9AGAM</name>
<gene>
    <name evidence="1" type="ORF">K488DRAFT_89674</name>
</gene>
<reference evidence="1" key="2">
    <citation type="journal article" date="2022" name="New Phytol.">
        <title>Evolutionary transition to the ectomycorrhizal habit in the genomes of a hyperdiverse lineage of mushroom-forming fungi.</title>
        <authorList>
            <person name="Looney B."/>
            <person name="Miyauchi S."/>
            <person name="Morin E."/>
            <person name="Drula E."/>
            <person name="Courty P.E."/>
            <person name="Kohler A."/>
            <person name="Kuo A."/>
            <person name="LaButti K."/>
            <person name="Pangilinan J."/>
            <person name="Lipzen A."/>
            <person name="Riley R."/>
            <person name="Andreopoulos W."/>
            <person name="He G."/>
            <person name="Johnson J."/>
            <person name="Nolan M."/>
            <person name="Tritt A."/>
            <person name="Barry K.W."/>
            <person name="Grigoriev I.V."/>
            <person name="Nagy L.G."/>
            <person name="Hibbett D."/>
            <person name="Henrissat B."/>
            <person name="Matheny P.B."/>
            <person name="Labbe J."/>
            <person name="Martin F.M."/>
        </authorList>
    </citation>
    <scope>NUCLEOTIDE SEQUENCE</scope>
    <source>
        <strain evidence="1">EC-137</strain>
    </source>
</reference>
<sequence>MLNGHSGDFVHRNGECPGESQRVRSTAPRAPRMGTIPLPDIPALDYWRTPPSRLPRPQTGPLTPGDPRHVPVPLPDITIDHTHSSITPSIDPHCIVPLTADRALHQSLCAGALDWDIRTTPAHAKISRATLSQSALAVPAPFLHIHVPFFGVQIVTSPTHGTAVIVRDVLDALDHTFKQPVPRRILALEPQAIVEEARAARERRGGTHYAMMDLQGACVYFRGLVLQLDGSFAVRLDYRPLR</sequence>
<accession>A0ACB8Q9U2</accession>
<proteinExistence type="predicted"/>
<organism evidence="1 2">
    <name type="scientific">Vararia minispora EC-137</name>
    <dbReference type="NCBI Taxonomy" id="1314806"/>
    <lineage>
        <taxon>Eukaryota</taxon>
        <taxon>Fungi</taxon>
        <taxon>Dikarya</taxon>
        <taxon>Basidiomycota</taxon>
        <taxon>Agaricomycotina</taxon>
        <taxon>Agaricomycetes</taxon>
        <taxon>Russulales</taxon>
        <taxon>Lachnocladiaceae</taxon>
        <taxon>Vararia</taxon>
    </lineage>
</organism>
<protein>
    <submittedName>
        <fullName evidence="1">Uncharacterized protein</fullName>
    </submittedName>
</protein>
<dbReference type="EMBL" id="MU273747">
    <property type="protein sequence ID" value="KAI0028499.1"/>
    <property type="molecule type" value="Genomic_DNA"/>
</dbReference>
<dbReference type="Proteomes" id="UP000814128">
    <property type="component" value="Unassembled WGS sequence"/>
</dbReference>
<evidence type="ECO:0000313" key="2">
    <source>
        <dbReference type="Proteomes" id="UP000814128"/>
    </source>
</evidence>
<comment type="caution">
    <text evidence="1">The sequence shown here is derived from an EMBL/GenBank/DDBJ whole genome shotgun (WGS) entry which is preliminary data.</text>
</comment>